<name>A0ABP3CW11_9BURK</name>
<gene>
    <name evidence="1" type="ORF">GCM10009125_01990</name>
</gene>
<keyword evidence="2" id="KW-1185">Reference proteome</keyword>
<dbReference type="EMBL" id="BAAAFN010000004">
    <property type="protein sequence ID" value="GAA0216623.1"/>
    <property type="molecule type" value="Genomic_DNA"/>
</dbReference>
<accession>A0ABP3CW11</accession>
<dbReference type="Pfam" id="PF13589">
    <property type="entry name" value="HATPase_c_3"/>
    <property type="match status" value="1"/>
</dbReference>
<evidence type="ECO:0000313" key="1">
    <source>
        <dbReference type="EMBL" id="GAA0216623.1"/>
    </source>
</evidence>
<organism evidence="1 2">
    <name type="scientific">Castellaniella daejeonensis</name>
    <dbReference type="NCBI Taxonomy" id="659013"/>
    <lineage>
        <taxon>Bacteria</taxon>
        <taxon>Pseudomonadati</taxon>
        <taxon>Pseudomonadota</taxon>
        <taxon>Betaproteobacteria</taxon>
        <taxon>Burkholderiales</taxon>
        <taxon>Alcaligenaceae</taxon>
        <taxon>Castellaniella</taxon>
    </lineage>
</organism>
<sequence>MIKAAAGSVMTKTVHSVRRADYSIIALDKFIQATRDSGYKGTASAISELVDNSIQAGATRIAISVAAKTSDDEEKVIEISVLDNGCGMDPPTLRQALRFGGSTRFGDRRGLGRYGMGLPNASLSQARRVAVFTWQSPKGARGHDTPTVYSSYLDVDEIVRCEMIEVPEPKVVKVPPSRCAGNSGTLVCWSQCDRLDNRRVSTIVRKLEVELGRRFRHFIWKGLRITINGDTLDAFDPLYLHPKAEISGAQLFGEEMRFEVRADPLDSRKTGWVSVRFTELPVHAWHKLSNDEKRRIGLSKGAGVSIVRGGREVDYGWFFMGSKHRENYDDWWRCEIQFDPILDEAFGITHTKQQARPQAHLIEALSPDLEATARALNGRARKAHTAVKARERFSEAERIANERDHLLRPLPRSVDPTARALMRELEESHPTLRDRPNEADRYSIIEHSVKDTSFFTLAHDGDKLVLVLNPDHPFYREIYKPLSEGEVSRDPQLRAKLELLLLAAARSEAAARGKIPALAKHRLEWSNTLAAFLSDK</sequence>
<proteinExistence type="predicted"/>
<dbReference type="SUPFAM" id="SSF55874">
    <property type="entry name" value="ATPase domain of HSP90 chaperone/DNA topoisomerase II/histidine kinase"/>
    <property type="match status" value="1"/>
</dbReference>
<protein>
    <recommendedName>
        <fullName evidence="3">ATP-binding protein</fullName>
    </recommendedName>
</protein>
<comment type="caution">
    <text evidence="1">The sequence shown here is derived from an EMBL/GenBank/DDBJ whole genome shotgun (WGS) entry which is preliminary data.</text>
</comment>
<evidence type="ECO:0000313" key="2">
    <source>
        <dbReference type="Proteomes" id="UP001501176"/>
    </source>
</evidence>
<dbReference type="Gene3D" id="3.30.565.10">
    <property type="entry name" value="Histidine kinase-like ATPase, C-terminal domain"/>
    <property type="match status" value="1"/>
</dbReference>
<dbReference type="InterPro" id="IPR036890">
    <property type="entry name" value="HATPase_C_sf"/>
</dbReference>
<dbReference type="Proteomes" id="UP001501176">
    <property type="component" value="Unassembled WGS sequence"/>
</dbReference>
<evidence type="ECO:0008006" key="3">
    <source>
        <dbReference type="Google" id="ProtNLM"/>
    </source>
</evidence>
<dbReference type="RefSeq" id="WP_052365186.1">
    <property type="nucleotide sequence ID" value="NZ_BAAAFN010000004.1"/>
</dbReference>
<reference evidence="2" key="1">
    <citation type="journal article" date="2019" name="Int. J. Syst. Evol. Microbiol.">
        <title>The Global Catalogue of Microorganisms (GCM) 10K type strain sequencing project: providing services to taxonomists for standard genome sequencing and annotation.</title>
        <authorList>
            <consortium name="The Broad Institute Genomics Platform"/>
            <consortium name="The Broad Institute Genome Sequencing Center for Infectious Disease"/>
            <person name="Wu L."/>
            <person name="Ma J."/>
        </authorList>
    </citation>
    <scope>NUCLEOTIDE SEQUENCE [LARGE SCALE GENOMIC DNA]</scope>
    <source>
        <strain evidence="2">JCM 16240</strain>
    </source>
</reference>